<dbReference type="InterPro" id="IPR039421">
    <property type="entry name" value="Type_1_exporter"/>
</dbReference>
<accession>A0ABW3F284</accession>
<dbReference type="Gene3D" id="1.20.1560.10">
    <property type="entry name" value="ABC transporter type 1, transmembrane domain"/>
    <property type="match status" value="1"/>
</dbReference>
<evidence type="ECO:0000313" key="12">
    <source>
        <dbReference type="Proteomes" id="UP001596972"/>
    </source>
</evidence>
<evidence type="ECO:0000256" key="6">
    <source>
        <dbReference type="ARBA" id="ARBA00023136"/>
    </source>
</evidence>
<dbReference type="CDD" id="cd07346">
    <property type="entry name" value="ABC_6TM_exporters"/>
    <property type="match status" value="1"/>
</dbReference>
<evidence type="ECO:0000256" key="5">
    <source>
        <dbReference type="ARBA" id="ARBA00022989"/>
    </source>
</evidence>
<dbReference type="SUPFAM" id="SSF90123">
    <property type="entry name" value="ABC transporter transmembrane region"/>
    <property type="match status" value="1"/>
</dbReference>
<keyword evidence="4 11" id="KW-0067">ATP-binding</keyword>
<dbReference type="PANTHER" id="PTHR43394:SF1">
    <property type="entry name" value="ATP-BINDING CASSETTE SUB-FAMILY B MEMBER 10, MITOCHONDRIAL"/>
    <property type="match status" value="1"/>
</dbReference>
<dbReference type="Proteomes" id="UP001596972">
    <property type="component" value="Unassembled WGS sequence"/>
</dbReference>
<feature type="domain" description="ABC transmembrane type-1" evidence="10">
    <location>
        <begin position="45"/>
        <end position="329"/>
    </location>
</feature>
<name>A0ABW3F284_9ACTN</name>
<dbReference type="PROSITE" id="PS50929">
    <property type="entry name" value="ABC_TM1F"/>
    <property type="match status" value="1"/>
</dbReference>
<sequence length="605" mass="64264">MTVLNTPKGTAGAPRGLDDATDEGAVGTLRRGLRLSPEFTAGLPVTLLLALVATAGRVVVPIAVQQTIDKGLGNPGGPDIGFIRTAVLVCAVAVLVTAVASYLMNVRLYKTSEGGLASLRVKAFRHVHDLSMLTQSGERRGSLVSRVTGDVDQISQFMQSGGLMFIVSIGQLVVASALMLVYSWQLALLVWLAFLPLAFALRRFQRIISAAYMRVRERMGDLLAAVSESVVGAPVIRAHAVEERTGRRVDETVDAHRVAQTRAQAMVALTFPVSELAAAVATAAVVVAGVLLGVAGDLTAGKLVAFLFLVTLFVSPMQTATEVFNQAQNAIAGWRRVLGVLDVVPDVADPGEDGETLPRGPIEVRFESVGFAYPGGPPVLHDVDATIAPRSRVAIVGQTGSGKTTFAKLLTRLMDPTSGRVLVDGVPLDRVRFSSLRERIVMVPQDGFLFDASLADNIRYGRPDVTDDDLARALTELGLADWLEGLPNGLHTPVGQRGESLSAGERQLVALARAYIADPDLLVLDEATSAVDPATEVRIQRALDGVTRGRTAISIAHRLSTAETADEVLVFEAGRIVQRGPHAELASRPGVYADLHASWTAQRGL</sequence>
<protein>
    <submittedName>
        <fullName evidence="11">ABC transporter ATP-binding protein</fullName>
    </submittedName>
</protein>
<dbReference type="SUPFAM" id="SSF52540">
    <property type="entry name" value="P-loop containing nucleoside triphosphate hydrolases"/>
    <property type="match status" value="1"/>
</dbReference>
<evidence type="ECO:0000256" key="2">
    <source>
        <dbReference type="ARBA" id="ARBA00022692"/>
    </source>
</evidence>
<dbReference type="RefSeq" id="WP_378307274.1">
    <property type="nucleotide sequence ID" value="NZ_JBHTJA010000178.1"/>
</dbReference>
<dbReference type="Pfam" id="PF00664">
    <property type="entry name" value="ABC_membrane"/>
    <property type="match status" value="1"/>
</dbReference>
<keyword evidence="3" id="KW-0547">Nucleotide-binding</keyword>
<feature type="domain" description="ABC transporter" evidence="9">
    <location>
        <begin position="364"/>
        <end position="598"/>
    </location>
</feature>
<organism evidence="11 12">
    <name type="scientific">Actinomadura sediminis</name>
    <dbReference type="NCBI Taxonomy" id="1038904"/>
    <lineage>
        <taxon>Bacteria</taxon>
        <taxon>Bacillati</taxon>
        <taxon>Actinomycetota</taxon>
        <taxon>Actinomycetes</taxon>
        <taxon>Streptosporangiales</taxon>
        <taxon>Thermomonosporaceae</taxon>
        <taxon>Actinomadura</taxon>
    </lineage>
</organism>
<proteinExistence type="predicted"/>
<dbReference type="InterPro" id="IPR011527">
    <property type="entry name" value="ABC1_TM_dom"/>
</dbReference>
<dbReference type="InterPro" id="IPR036640">
    <property type="entry name" value="ABC1_TM_sf"/>
</dbReference>
<feature type="transmembrane region" description="Helical" evidence="8">
    <location>
        <begin position="184"/>
        <end position="201"/>
    </location>
</feature>
<dbReference type="GO" id="GO:0005524">
    <property type="term" value="F:ATP binding"/>
    <property type="evidence" value="ECO:0007669"/>
    <property type="project" value="UniProtKB-KW"/>
</dbReference>
<dbReference type="PROSITE" id="PS50893">
    <property type="entry name" value="ABC_TRANSPORTER_2"/>
    <property type="match status" value="1"/>
</dbReference>
<dbReference type="PANTHER" id="PTHR43394">
    <property type="entry name" value="ATP-DEPENDENT PERMEASE MDL1, MITOCHONDRIAL"/>
    <property type="match status" value="1"/>
</dbReference>
<feature type="region of interest" description="Disordered" evidence="7">
    <location>
        <begin position="1"/>
        <end position="23"/>
    </location>
</feature>
<keyword evidence="12" id="KW-1185">Reference proteome</keyword>
<feature type="transmembrane region" description="Helical" evidence="8">
    <location>
        <begin position="161"/>
        <end position="178"/>
    </location>
</feature>
<dbReference type="InterPro" id="IPR017871">
    <property type="entry name" value="ABC_transporter-like_CS"/>
</dbReference>
<keyword evidence="2 8" id="KW-0812">Transmembrane</keyword>
<dbReference type="Gene3D" id="3.40.50.300">
    <property type="entry name" value="P-loop containing nucleotide triphosphate hydrolases"/>
    <property type="match status" value="1"/>
</dbReference>
<dbReference type="Pfam" id="PF00005">
    <property type="entry name" value="ABC_tran"/>
    <property type="match status" value="1"/>
</dbReference>
<evidence type="ECO:0000256" key="4">
    <source>
        <dbReference type="ARBA" id="ARBA00022840"/>
    </source>
</evidence>
<evidence type="ECO:0000256" key="1">
    <source>
        <dbReference type="ARBA" id="ARBA00004651"/>
    </source>
</evidence>
<feature type="transmembrane region" description="Helical" evidence="8">
    <location>
        <begin position="276"/>
        <end position="296"/>
    </location>
</feature>
<evidence type="ECO:0000256" key="7">
    <source>
        <dbReference type="SAM" id="MobiDB-lite"/>
    </source>
</evidence>
<keyword evidence="6 8" id="KW-0472">Membrane</keyword>
<evidence type="ECO:0000256" key="3">
    <source>
        <dbReference type="ARBA" id="ARBA00022741"/>
    </source>
</evidence>
<dbReference type="PROSITE" id="PS00211">
    <property type="entry name" value="ABC_TRANSPORTER_1"/>
    <property type="match status" value="1"/>
</dbReference>
<comment type="subcellular location">
    <subcellularLocation>
        <location evidence="1">Cell membrane</location>
        <topology evidence="1">Multi-pass membrane protein</topology>
    </subcellularLocation>
</comment>
<feature type="transmembrane region" description="Helical" evidence="8">
    <location>
        <begin position="80"/>
        <end position="103"/>
    </location>
</feature>
<dbReference type="SMART" id="SM00382">
    <property type="entry name" value="AAA"/>
    <property type="match status" value="1"/>
</dbReference>
<evidence type="ECO:0000259" key="9">
    <source>
        <dbReference type="PROSITE" id="PS50893"/>
    </source>
</evidence>
<dbReference type="InterPro" id="IPR027417">
    <property type="entry name" value="P-loop_NTPase"/>
</dbReference>
<gene>
    <name evidence="11" type="ORF">ACFQ11_36410</name>
</gene>
<evidence type="ECO:0000313" key="11">
    <source>
        <dbReference type="EMBL" id="MFD0905904.1"/>
    </source>
</evidence>
<dbReference type="InterPro" id="IPR003439">
    <property type="entry name" value="ABC_transporter-like_ATP-bd"/>
</dbReference>
<evidence type="ECO:0000256" key="8">
    <source>
        <dbReference type="SAM" id="Phobius"/>
    </source>
</evidence>
<keyword evidence="5 8" id="KW-1133">Transmembrane helix</keyword>
<reference evidence="12" key="1">
    <citation type="journal article" date="2019" name="Int. J. Syst. Evol. Microbiol.">
        <title>The Global Catalogue of Microorganisms (GCM) 10K type strain sequencing project: providing services to taxonomists for standard genome sequencing and annotation.</title>
        <authorList>
            <consortium name="The Broad Institute Genomics Platform"/>
            <consortium name="The Broad Institute Genome Sequencing Center for Infectious Disease"/>
            <person name="Wu L."/>
            <person name="Ma J."/>
        </authorList>
    </citation>
    <scope>NUCLEOTIDE SEQUENCE [LARGE SCALE GENOMIC DNA]</scope>
    <source>
        <strain evidence="12">JCM 31202</strain>
    </source>
</reference>
<dbReference type="InterPro" id="IPR003593">
    <property type="entry name" value="AAA+_ATPase"/>
</dbReference>
<dbReference type="EMBL" id="JBHTJA010000178">
    <property type="protein sequence ID" value="MFD0905904.1"/>
    <property type="molecule type" value="Genomic_DNA"/>
</dbReference>
<evidence type="ECO:0000259" key="10">
    <source>
        <dbReference type="PROSITE" id="PS50929"/>
    </source>
</evidence>
<feature type="transmembrane region" description="Helical" evidence="8">
    <location>
        <begin position="39"/>
        <end position="60"/>
    </location>
</feature>
<comment type="caution">
    <text evidence="11">The sequence shown here is derived from an EMBL/GenBank/DDBJ whole genome shotgun (WGS) entry which is preliminary data.</text>
</comment>